<sequence length="331" mass="35704">MCLNLCGVAVGIMSAAMMGLSFIAASFCTQLWQLVLTQGFAYGCAASFPYILGVTVPMQWIEKRRGLAVGIVYMGSGIGGIWISVLTRTCIETLGRHWANRILGITMIAVGMALSPLMQARRPKQRPKKLLDLSIVKESGFLLIAAASFFSMGPNTVPFLMMPTYVTKVLEESRKLGLFVVTIINLTGIFGRLVAGFLSDQFGPINILIIWTALAAFSQLGLWLPFKTVPALVAAAALFGVTGSAIIGMLLNALSHMFGVARITYISGLVYMTYSIASLATAQSASLMLDTVGHGTDYTWTIIYTGLLLVVSTLILVALRLKLSTKLFFYA</sequence>
<dbReference type="EMBL" id="JANBPW010001209">
    <property type="protein sequence ID" value="KAJ1945593.1"/>
    <property type="molecule type" value="Genomic_DNA"/>
</dbReference>
<evidence type="ECO:0000313" key="1">
    <source>
        <dbReference type="EMBL" id="KAJ1945593.1"/>
    </source>
</evidence>
<proteinExistence type="predicted"/>
<keyword evidence="2" id="KW-1185">Reference proteome</keyword>
<evidence type="ECO:0000313" key="2">
    <source>
        <dbReference type="Proteomes" id="UP001150603"/>
    </source>
</evidence>
<organism evidence="1 2">
    <name type="scientific">Linderina macrospora</name>
    <dbReference type="NCBI Taxonomy" id="4868"/>
    <lineage>
        <taxon>Eukaryota</taxon>
        <taxon>Fungi</taxon>
        <taxon>Fungi incertae sedis</taxon>
        <taxon>Zoopagomycota</taxon>
        <taxon>Kickxellomycotina</taxon>
        <taxon>Kickxellomycetes</taxon>
        <taxon>Kickxellales</taxon>
        <taxon>Kickxellaceae</taxon>
        <taxon>Linderina</taxon>
    </lineage>
</organism>
<protein>
    <submittedName>
        <fullName evidence="1">Uncharacterized protein</fullName>
    </submittedName>
</protein>
<comment type="caution">
    <text evidence="1">The sequence shown here is derived from an EMBL/GenBank/DDBJ whole genome shotgun (WGS) entry which is preliminary data.</text>
</comment>
<accession>A0ACC1JBQ8</accession>
<gene>
    <name evidence="1" type="ORF">FBU59_002263</name>
</gene>
<dbReference type="Proteomes" id="UP001150603">
    <property type="component" value="Unassembled WGS sequence"/>
</dbReference>
<reference evidence="1" key="1">
    <citation type="submission" date="2022-07" db="EMBL/GenBank/DDBJ databases">
        <title>Phylogenomic reconstructions and comparative analyses of Kickxellomycotina fungi.</title>
        <authorList>
            <person name="Reynolds N.K."/>
            <person name="Stajich J.E."/>
            <person name="Barry K."/>
            <person name="Grigoriev I.V."/>
            <person name="Crous P."/>
            <person name="Smith M.E."/>
        </authorList>
    </citation>
    <scope>NUCLEOTIDE SEQUENCE</scope>
    <source>
        <strain evidence="1">NRRL 5244</strain>
    </source>
</reference>
<name>A0ACC1JBQ8_9FUNG</name>